<dbReference type="EMBL" id="CP030041">
    <property type="protein sequence ID" value="AWW30571.1"/>
    <property type="molecule type" value="Genomic_DNA"/>
</dbReference>
<protein>
    <submittedName>
        <fullName evidence="5">Alcohol dehydrogenase</fullName>
    </submittedName>
</protein>
<dbReference type="InterPro" id="IPR001670">
    <property type="entry name" value="ADH_Fe/GldA"/>
</dbReference>
<feature type="domain" description="Fe-containing alcohol dehydrogenase-like C-terminal" evidence="4">
    <location>
        <begin position="186"/>
        <end position="378"/>
    </location>
</feature>
<reference evidence="5 6" key="1">
    <citation type="submission" date="2018-06" db="EMBL/GenBank/DDBJ databases">
        <title>Echinicola strongylocentroti sp. nov., isolated from a sea urchin Strongylocentrotus intermedius.</title>
        <authorList>
            <person name="Bae S.S."/>
        </authorList>
    </citation>
    <scope>NUCLEOTIDE SEQUENCE [LARGE SCALE GENOMIC DNA]</scope>
    <source>
        <strain evidence="5 6">MEBiC08714</strain>
    </source>
</reference>
<dbReference type="SUPFAM" id="SSF56796">
    <property type="entry name" value="Dehydroquinate synthase-like"/>
    <property type="match status" value="1"/>
</dbReference>
<evidence type="ECO:0000313" key="6">
    <source>
        <dbReference type="Proteomes" id="UP000248688"/>
    </source>
</evidence>
<feature type="domain" description="Alcohol dehydrogenase iron-type/glycerol dehydrogenase GldA" evidence="3">
    <location>
        <begin position="9"/>
        <end position="175"/>
    </location>
</feature>
<dbReference type="Pfam" id="PF00465">
    <property type="entry name" value="Fe-ADH"/>
    <property type="match status" value="1"/>
</dbReference>
<dbReference type="Gene3D" id="3.40.50.1970">
    <property type="match status" value="1"/>
</dbReference>
<dbReference type="RefSeq" id="WP_112783952.1">
    <property type="nucleotide sequence ID" value="NZ_CP030041.1"/>
</dbReference>
<dbReference type="InterPro" id="IPR056798">
    <property type="entry name" value="ADH_Fe_C"/>
</dbReference>
<dbReference type="AlphaFoldDB" id="A0A2Z4IHF0"/>
<sequence>MRAITLLQPPKLVFGAGAFSRFVEDTIAAGRQRIWILVAQPLVDTLNGGVEEMRSAGLMVDVVVYEAGEPTFTLYEEFLQQVEKFGPDTVVGIGGGSVLDLAKLLAAMQDSTGQLSDFVGINLLKSRSTHMVCIPTTSGTGSEVSPNAILLDEGTLEKKGIISPFLVPDATYIDPALTIGLPPKITAETGIDALSHCIEAFTNKFSHPLVDDYALRGISLIGQHLHRAFEVPDDMDARSAVALGSMYGGLCLGPVNTAAVHALSYPLGGKYHVPHGLANAVLLPEVMAYNLPSNVQKHEQIALALGAERGTTSEETAKNGVEKVKELVKLCDIPQNLTKLGVQKEDVAELTGLAMKVTRLLKNNPREVTFADAEEIYCRLF</sequence>
<dbReference type="CDD" id="cd08551">
    <property type="entry name" value="Fe-ADH"/>
    <property type="match status" value="1"/>
</dbReference>
<dbReference type="OrthoDB" id="9801156at2"/>
<evidence type="ECO:0000256" key="1">
    <source>
        <dbReference type="ARBA" id="ARBA00007358"/>
    </source>
</evidence>
<dbReference type="Proteomes" id="UP000248688">
    <property type="component" value="Chromosome"/>
</dbReference>
<dbReference type="Pfam" id="PF25137">
    <property type="entry name" value="ADH_Fe_C"/>
    <property type="match status" value="1"/>
</dbReference>
<dbReference type="Gene3D" id="1.20.1090.10">
    <property type="entry name" value="Dehydroquinate synthase-like - alpha domain"/>
    <property type="match status" value="1"/>
</dbReference>
<comment type="similarity">
    <text evidence="1">Belongs to the iron-containing alcohol dehydrogenase family.</text>
</comment>
<evidence type="ECO:0000313" key="5">
    <source>
        <dbReference type="EMBL" id="AWW30571.1"/>
    </source>
</evidence>
<dbReference type="KEGG" id="est:DN752_10775"/>
<dbReference type="FunFam" id="3.40.50.1970:FF:000003">
    <property type="entry name" value="Alcohol dehydrogenase, iron-containing"/>
    <property type="match status" value="1"/>
</dbReference>
<organism evidence="5 6">
    <name type="scientific">Echinicola strongylocentroti</name>
    <dbReference type="NCBI Taxonomy" id="1795355"/>
    <lineage>
        <taxon>Bacteria</taxon>
        <taxon>Pseudomonadati</taxon>
        <taxon>Bacteroidota</taxon>
        <taxon>Cytophagia</taxon>
        <taxon>Cytophagales</taxon>
        <taxon>Cyclobacteriaceae</taxon>
        <taxon>Echinicola</taxon>
    </lineage>
</organism>
<gene>
    <name evidence="5" type="ORF">DN752_10775</name>
</gene>
<evidence type="ECO:0000259" key="3">
    <source>
        <dbReference type="Pfam" id="PF00465"/>
    </source>
</evidence>
<dbReference type="GO" id="GO:0004022">
    <property type="term" value="F:alcohol dehydrogenase (NAD+) activity"/>
    <property type="evidence" value="ECO:0007669"/>
    <property type="project" value="TreeGrafter"/>
</dbReference>
<dbReference type="GO" id="GO:0046872">
    <property type="term" value="F:metal ion binding"/>
    <property type="evidence" value="ECO:0007669"/>
    <property type="project" value="InterPro"/>
</dbReference>
<evidence type="ECO:0000256" key="2">
    <source>
        <dbReference type="ARBA" id="ARBA00023002"/>
    </source>
</evidence>
<dbReference type="PANTHER" id="PTHR11496:SF102">
    <property type="entry name" value="ALCOHOL DEHYDROGENASE 4"/>
    <property type="match status" value="1"/>
</dbReference>
<evidence type="ECO:0000259" key="4">
    <source>
        <dbReference type="Pfam" id="PF25137"/>
    </source>
</evidence>
<dbReference type="InterPro" id="IPR039697">
    <property type="entry name" value="Alcohol_dehydrogenase_Fe"/>
</dbReference>
<name>A0A2Z4IHF0_9BACT</name>
<dbReference type="PANTHER" id="PTHR11496">
    <property type="entry name" value="ALCOHOL DEHYDROGENASE"/>
    <property type="match status" value="1"/>
</dbReference>
<accession>A0A2Z4IHF0</accession>
<proteinExistence type="inferred from homology"/>
<dbReference type="FunFam" id="1.20.1090.10:FF:000001">
    <property type="entry name" value="Aldehyde-alcohol dehydrogenase"/>
    <property type="match status" value="1"/>
</dbReference>
<keyword evidence="2" id="KW-0560">Oxidoreductase</keyword>
<keyword evidence="6" id="KW-1185">Reference proteome</keyword>